<evidence type="ECO:0000259" key="2">
    <source>
        <dbReference type="PROSITE" id="PS51733"/>
    </source>
</evidence>
<protein>
    <submittedName>
        <fullName evidence="3">Biotin--[acetyl-CoA-carboxylase] ligase</fullName>
        <ecNumber evidence="3">6.3.4.15</ecNumber>
    </submittedName>
</protein>
<dbReference type="Proteomes" id="UP000285232">
    <property type="component" value="Unassembled WGS sequence"/>
</dbReference>
<evidence type="ECO:0000313" key="3">
    <source>
        <dbReference type="EMBL" id="RJY08566.1"/>
    </source>
</evidence>
<feature type="domain" description="BPL/LPL catalytic" evidence="2">
    <location>
        <begin position="1"/>
        <end position="177"/>
    </location>
</feature>
<dbReference type="PROSITE" id="PS51733">
    <property type="entry name" value="BPL_LPL_CATALYTIC"/>
    <property type="match status" value="1"/>
</dbReference>
<dbReference type="GO" id="GO:0004077">
    <property type="term" value="F:biotin--[biotin carboxyl-carrier protein] ligase activity"/>
    <property type="evidence" value="ECO:0007669"/>
    <property type="project" value="UniProtKB-EC"/>
</dbReference>
<dbReference type="InterPro" id="IPR004143">
    <property type="entry name" value="BPL_LPL_catalytic"/>
</dbReference>
<keyword evidence="1 3" id="KW-0436">Ligase</keyword>
<dbReference type="PANTHER" id="PTHR12835:SF5">
    <property type="entry name" value="BIOTIN--PROTEIN LIGASE"/>
    <property type="match status" value="1"/>
</dbReference>
<dbReference type="NCBIfam" id="TIGR00121">
    <property type="entry name" value="birA_ligase"/>
    <property type="match status" value="1"/>
</dbReference>
<sequence length="245" mass="27056">MREVVSETGSTNADLLARLAGDFPPPEGFWLMAERQTAGRGRLAREWESIQGNLHCSTPVHLKPSDAVASTLAFVAGLAVFDTVERSLLPRTSVMLKWPNDVLVREAKIAGVLLERQGNHVCVGIGINVSYSPEILGRKTTHIGYENGKFANGPESVLDLLEDRFAARLAAWRQQPLSHTLLEWAVRSHRYDDQLRVTDPTGERLSGNYRGIDHTGALRIAPQGSAERVLHAGDVMLGWRESEED</sequence>
<dbReference type="SUPFAM" id="SSF55681">
    <property type="entry name" value="Class II aaRS and biotin synthetases"/>
    <property type="match status" value="1"/>
</dbReference>
<dbReference type="EC" id="6.3.4.15" evidence="3"/>
<evidence type="ECO:0000256" key="1">
    <source>
        <dbReference type="ARBA" id="ARBA00022598"/>
    </source>
</evidence>
<comment type="caution">
    <text evidence="3">The sequence shown here is derived from an EMBL/GenBank/DDBJ whole genome shotgun (WGS) entry which is preliminary data.</text>
</comment>
<dbReference type="GO" id="GO:0005737">
    <property type="term" value="C:cytoplasm"/>
    <property type="evidence" value="ECO:0007669"/>
    <property type="project" value="TreeGrafter"/>
</dbReference>
<gene>
    <name evidence="3" type="ORF">D6201_03590</name>
</gene>
<dbReference type="InterPro" id="IPR004408">
    <property type="entry name" value="Biotin_CoA_COase_ligase"/>
</dbReference>
<dbReference type="InterPro" id="IPR045864">
    <property type="entry name" value="aa-tRNA-synth_II/BPL/LPL"/>
</dbReference>
<dbReference type="Gene3D" id="2.30.30.100">
    <property type="match status" value="1"/>
</dbReference>
<accession>A0A419RS20</accession>
<dbReference type="PANTHER" id="PTHR12835">
    <property type="entry name" value="BIOTIN PROTEIN LIGASE"/>
    <property type="match status" value="1"/>
</dbReference>
<name>A0A419RS20_9SPHN</name>
<organism evidence="3 4">
    <name type="scientific">Aurantiacibacter aquimixticola</name>
    <dbReference type="NCBI Taxonomy" id="1958945"/>
    <lineage>
        <taxon>Bacteria</taxon>
        <taxon>Pseudomonadati</taxon>
        <taxon>Pseudomonadota</taxon>
        <taxon>Alphaproteobacteria</taxon>
        <taxon>Sphingomonadales</taxon>
        <taxon>Erythrobacteraceae</taxon>
        <taxon>Aurantiacibacter</taxon>
    </lineage>
</organism>
<dbReference type="EMBL" id="RAHX01000001">
    <property type="protein sequence ID" value="RJY08566.1"/>
    <property type="molecule type" value="Genomic_DNA"/>
</dbReference>
<proteinExistence type="predicted"/>
<dbReference type="Pfam" id="PF03099">
    <property type="entry name" value="BPL_LplA_LipB"/>
    <property type="match status" value="1"/>
</dbReference>
<evidence type="ECO:0000313" key="4">
    <source>
        <dbReference type="Proteomes" id="UP000285232"/>
    </source>
</evidence>
<dbReference type="OrthoDB" id="9807064at2"/>
<dbReference type="RefSeq" id="WP_120047577.1">
    <property type="nucleotide sequence ID" value="NZ_RAHX01000001.1"/>
</dbReference>
<reference evidence="3 4" key="1">
    <citation type="journal article" date="2017" name="Int. J. Syst. Evol. Microbiol.">
        <title>Erythrobacter aquimixticola sp. nov., isolated from the junction between the ocean and a freshwater spring.</title>
        <authorList>
            <person name="Park S."/>
            <person name="Jung Y.T."/>
            <person name="Choi S.J."/>
            <person name="Yoon J.H."/>
        </authorList>
    </citation>
    <scope>NUCLEOTIDE SEQUENCE [LARGE SCALE GENOMIC DNA]</scope>
    <source>
        <strain evidence="3 4">JSSK-14</strain>
    </source>
</reference>
<dbReference type="CDD" id="cd16442">
    <property type="entry name" value="BPL"/>
    <property type="match status" value="1"/>
</dbReference>
<dbReference type="AlphaFoldDB" id="A0A419RS20"/>
<keyword evidence="4" id="KW-1185">Reference proteome</keyword>
<dbReference type="Gene3D" id="3.30.930.10">
    <property type="entry name" value="Bira Bifunctional Protein, Domain 2"/>
    <property type="match status" value="1"/>
</dbReference>